<accession>A0A0M0LEP6</accession>
<dbReference type="SUPFAM" id="SSF109854">
    <property type="entry name" value="DinB/YfiT-like putative metalloenzymes"/>
    <property type="match status" value="1"/>
</dbReference>
<dbReference type="RefSeq" id="WP_053417683.1">
    <property type="nucleotide sequence ID" value="NZ_JBCMHV010000008.1"/>
</dbReference>
<sequence length="179" mass="21072">MNIGENYLNIVTNRFMEMKKLGDQTFHQLDDEQLYWSKHEESNSIAVIVKHVGGNMVSRWSDFLSTDGEKPTRNRDLEFDDSYLPREELIRIWEHGWQILFTTLADLTEQDLLKKVKIRGEDHLVMAAIERQISHYSYHVGQIVYIGKLLKTSEWQSLSIPKGQSDQFNETMLEKHKKC</sequence>
<dbReference type="GeneID" id="301137260"/>
<evidence type="ECO:0000313" key="2">
    <source>
        <dbReference type="Proteomes" id="UP000036867"/>
    </source>
</evidence>
<dbReference type="OrthoDB" id="68731at2"/>
<protein>
    <recommendedName>
        <fullName evidence="3">DUF1572 domain-containing protein</fullName>
    </recommendedName>
</protein>
<name>A0A0M0LEP6_9BACL</name>
<dbReference type="PATRIC" id="fig|263475.3.peg.4116"/>
<keyword evidence="2" id="KW-1185">Reference proteome</keyword>
<dbReference type="STRING" id="263475.AMD00_14260"/>
<dbReference type="AlphaFoldDB" id="A0A0M0LEP6"/>
<gene>
    <name evidence="1" type="ORF">AMD00_14260</name>
</gene>
<dbReference type="Gene3D" id="1.20.120.450">
    <property type="entry name" value="dinb family like domain"/>
    <property type="match status" value="1"/>
</dbReference>
<organism evidence="1 2">
    <name type="scientific">Viridibacillus arvi</name>
    <dbReference type="NCBI Taxonomy" id="263475"/>
    <lineage>
        <taxon>Bacteria</taxon>
        <taxon>Bacillati</taxon>
        <taxon>Bacillota</taxon>
        <taxon>Bacilli</taxon>
        <taxon>Bacillales</taxon>
        <taxon>Caryophanaceae</taxon>
        <taxon>Viridibacillus</taxon>
    </lineage>
</organism>
<evidence type="ECO:0000313" key="1">
    <source>
        <dbReference type="EMBL" id="KOO49514.1"/>
    </source>
</evidence>
<dbReference type="Pfam" id="PF07609">
    <property type="entry name" value="DUF1572"/>
    <property type="match status" value="1"/>
</dbReference>
<proteinExistence type="predicted"/>
<dbReference type="EMBL" id="LILB01000005">
    <property type="protein sequence ID" value="KOO49514.1"/>
    <property type="molecule type" value="Genomic_DNA"/>
</dbReference>
<dbReference type="Proteomes" id="UP000036867">
    <property type="component" value="Unassembled WGS sequence"/>
</dbReference>
<dbReference type="InterPro" id="IPR011466">
    <property type="entry name" value="DUF1572"/>
</dbReference>
<reference evidence="2" key="1">
    <citation type="submission" date="2015-08" db="EMBL/GenBank/DDBJ databases">
        <title>Fjat-10028 dsm 16317.</title>
        <authorList>
            <person name="Liu B."/>
            <person name="Wang J."/>
            <person name="Zhu Y."/>
            <person name="Liu G."/>
            <person name="Chen Q."/>
            <person name="Chen Z."/>
            <person name="Lan J."/>
            <person name="Che J."/>
            <person name="Ge C."/>
            <person name="Shi H."/>
            <person name="Pan Z."/>
            <person name="Liu X."/>
        </authorList>
    </citation>
    <scope>NUCLEOTIDE SEQUENCE [LARGE SCALE GENOMIC DNA]</scope>
    <source>
        <strain evidence="2">DSM 16317</strain>
    </source>
</reference>
<dbReference type="InterPro" id="IPR034660">
    <property type="entry name" value="DinB/YfiT-like"/>
</dbReference>
<evidence type="ECO:0008006" key="3">
    <source>
        <dbReference type="Google" id="ProtNLM"/>
    </source>
</evidence>
<comment type="caution">
    <text evidence="1">The sequence shown here is derived from an EMBL/GenBank/DDBJ whole genome shotgun (WGS) entry which is preliminary data.</text>
</comment>